<dbReference type="InterPro" id="IPR005648">
    <property type="entry name" value="FlgD"/>
</dbReference>
<comment type="similarity">
    <text evidence="1 5">Belongs to the FlgD family.</text>
</comment>
<dbReference type="GO" id="GO:0044781">
    <property type="term" value="P:bacterial-type flagellum organization"/>
    <property type="evidence" value="ECO:0007669"/>
    <property type="project" value="UniProtKB-UniRule"/>
</dbReference>
<evidence type="ECO:0000313" key="7">
    <source>
        <dbReference type="EMBL" id="AWB50128.1"/>
    </source>
</evidence>
<dbReference type="OrthoDB" id="9785233at2"/>
<dbReference type="NCBIfam" id="NF009453">
    <property type="entry name" value="PRK12813.1"/>
    <property type="match status" value="1"/>
</dbReference>
<comment type="function">
    <text evidence="4 5">Required for flagellar hook formation. May act as a scaffolding protein.</text>
</comment>
<evidence type="ECO:0000313" key="8">
    <source>
        <dbReference type="Proteomes" id="UP000244496"/>
    </source>
</evidence>
<gene>
    <name evidence="7" type="primary">flgD</name>
    <name evidence="7" type="ORF">HYN69_17880</name>
</gene>
<dbReference type="Gene3D" id="2.30.30.910">
    <property type="match status" value="1"/>
</dbReference>
<evidence type="ECO:0000259" key="6">
    <source>
        <dbReference type="Pfam" id="PF13860"/>
    </source>
</evidence>
<dbReference type="Pfam" id="PF03963">
    <property type="entry name" value="FlgD"/>
    <property type="match status" value="1"/>
</dbReference>
<proteinExistence type="inferred from homology"/>
<dbReference type="KEGG" id="geh:HYN69_17880"/>
<protein>
    <recommendedName>
        <fullName evidence="2 5">Basal-body rod modification protein FlgD</fullName>
    </recommendedName>
</protein>
<dbReference type="EMBL" id="CP028918">
    <property type="protein sequence ID" value="AWB50128.1"/>
    <property type="molecule type" value="Genomic_DNA"/>
</dbReference>
<evidence type="ECO:0000256" key="5">
    <source>
        <dbReference type="RuleBase" id="RU362076"/>
    </source>
</evidence>
<dbReference type="Gene3D" id="2.60.40.4070">
    <property type="match status" value="1"/>
</dbReference>
<evidence type="ECO:0000256" key="1">
    <source>
        <dbReference type="ARBA" id="ARBA00010577"/>
    </source>
</evidence>
<keyword evidence="7" id="KW-0966">Cell projection</keyword>
<evidence type="ECO:0000256" key="2">
    <source>
        <dbReference type="ARBA" id="ARBA00016013"/>
    </source>
</evidence>
<keyword evidence="3 5" id="KW-1005">Bacterial flagellum biogenesis</keyword>
<dbReference type="AlphaFoldDB" id="A0A2S0UQN3"/>
<feature type="domain" description="FlgD/Vpr Ig-like" evidence="6">
    <location>
        <begin position="99"/>
        <end position="166"/>
    </location>
</feature>
<dbReference type="RefSeq" id="WP_108436940.1">
    <property type="nucleotide sequence ID" value="NZ_CP028918.1"/>
</dbReference>
<name>A0A2S0UQN3_9RHOB</name>
<keyword evidence="7" id="KW-0969">Cilium</keyword>
<keyword evidence="8" id="KW-1185">Reference proteome</keyword>
<reference evidence="7 8" key="1">
    <citation type="submission" date="2018-04" db="EMBL/GenBank/DDBJ databases">
        <title>Genome sequencing of Gemmobacter.</title>
        <authorList>
            <person name="Yi H."/>
            <person name="Baek M.-G."/>
        </authorList>
    </citation>
    <scope>NUCLEOTIDE SEQUENCE [LARGE SCALE GENOMIC DNA]</scope>
    <source>
        <strain evidence="7 8">HYN0069</strain>
    </source>
</reference>
<sequence length="212" mass="22355">MEITATTNTAKPAVKPAISADFDTFLKMLTVQMTNQDPLNPIEGSDYAVQLATFSGVEQQVRTNQLLADLAAQSSLSNMTQLAGWVGQEARVAAPVWFEGGAVTVMPKPAAMADAATLVVSDASGAVVAREELPLGAAPYRWLGADAAGNPLPRGQYLLQVESRQGDSVLQTELVESYARITEARRGAEGVLLVLQGGIEAKATDVTALRMP</sequence>
<keyword evidence="7" id="KW-0282">Flagellum</keyword>
<dbReference type="InterPro" id="IPR025965">
    <property type="entry name" value="FlgD/Vpr_Ig-like"/>
</dbReference>
<evidence type="ECO:0000256" key="3">
    <source>
        <dbReference type="ARBA" id="ARBA00022795"/>
    </source>
</evidence>
<evidence type="ECO:0000256" key="4">
    <source>
        <dbReference type="ARBA" id="ARBA00024746"/>
    </source>
</evidence>
<dbReference type="Proteomes" id="UP000244496">
    <property type="component" value="Chromosome"/>
</dbReference>
<accession>A0A2S0UQN3</accession>
<dbReference type="Pfam" id="PF13860">
    <property type="entry name" value="FlgD_ig"/>
    <property type="match status" value="1"/>
</dbReference>
<organism evidence="7 8">
    <name type="scientific">Paragemmobacter aquarius</name>
    <dbReference type="NCBI Taxonomy" id="2169400"/>
    <lineage>
        <taxon>Bacteria</taxon>
        <taxon>Pseudomonadati</taxon>
        <taxon>Pseudomonadota</taxon>
        <taxon>Alphaproteobacteria</taxon>
        <taxon>Rhodobacterales</taxon>
        <taxon>Paracoccaceae</taxon>
        <taxon>Paragemmobacter</taxon>
    </lineage>
</organism>